<name>A0AAD8DWV6_MYTSE</name>
<dbReference type="InterPro" id="IPR013201">
    <property type="entry name" value="Prot_inhib_I29"/>
</dbReference>
<evidence type="ECO:0000256" key="1">
    <source>
        <dbReference type="ARBA" id="ARBA00008455"/>
    </source>
</evidence>
<dbReference type="InterPro" id="IPR038765">
    <property type="entry name" value="Papain-like_cys_pep_sf"/>
</dbReference>
<evidence type="ECO:0000256" key="7">
    <source>
        <dbReference type="SAM" id="SignalP"/>
    </source>
</evidence>
<evidence type="ECO:0000313" key="11">
    <source>
        <dbReference type="Proteomes" id="UP001231518"/>
    </source>
</evidence>
<organism evidence="10 11">
    <name type="scientific">Mythimna separata</name>
    <name type="common">Oriental armyworm</name>
    <name type="synonym">Pseudaletia separata</name>
    <dbReference type="NCBI Taxonomy" id="271217"/>
    <lineage>
        <taxon>Eukaryota</taxon>
        <taxon>Metazoa</taxon>
        <taxon>Ecdysozoa</taxon>
        <taxon>Arthropoda</taxon>
        <taxon>Hexapoda</taxon>
        <taxon>Insecta</taxon>
        <taxon>Pterygota</taxon>
        <taxon>Neoptera</taxon>
        <taxon>Endopterygota</taxon>
        <taxon>Lepidoptera</taxon>
        <taxon>Glossata</taxon>
        <taxon>Ditrysia</taxon>
        <taxon>Noctuoidea</taxon>
        <taxon>Noctuidae</taxon>
        <taxon>Noctuinae</taxon>
        <taxon>Hadenini</taxon>
        <taxon>Mythimna</taxon>
    </lineage>
</organism>
<reference evidence="10" key="1">
    <citation type="submission" date="2023-03" db="EMBL/GenBank/DDBJ databases">
        <title>Chromosome-level genomes of two armyworms, Mythimna separata and Mythimna loreyi, provide insights into the biosynthesis and reception of sex pheromones.</title>
        <authorList>
            <person name="Zhao H."/>
        </authorList>
    </citation>
    <scope>NUCLEOTIDE SEQUENCE</scope>
    <source>
        <strain evidence="10">BeijingLab</strain>
        <tissue evidence="10">Pupa</tissue>
    </source>
</reference>
<dbReference type="PRINTS" id="PR00705">
    <property type="entry name" value="PAPAIN"/>
</dbReference>
<dbReference type="FunFam" id="3.90.70.10:FF:000039">
    <property type="entry name" value="Cysteine proteinase 2, putative"/>
    <property type="match status" value="1"/>
</dbReference>
<evidence type="ECO:0000256" key="6">
    <source>
        <dbReference type="ARBA" id="ARBA00023157"/>
    </source>
</evidence>
<feature type="domain" description="Cathepsin propeptide inhibitor" evidence="9">
    <location>
        <begin position="317"/>
        <end position="373"/>
    </location>
</feature>
<dbReference type="Proteomes" id="UP001231518">
    <property type="component" value="Chromosome 10"/>
</dbReference>
<dbReference type="EMBL" id="JARGEI010000009">
    <property type="protein sequence ID" value="KAJ8726655.1"/>
    <property type="molecule type" value="Genomic_DNA"/>
</dbReference>
<gene>
    <name evidence="10" type="ORF">PYW07_001353</name>
</gene>
<dbReference type="InterPro" id="IPR013128">
    <property type="entry name" value="Peptidase_C1A"/>
</dbReference>
<evidence type="ECO:0000259" key="8">
    <source>
        <dbReference type="SMART" id="SM00645"/>
    </source>
</evidence>
<feature type="domain" description="Peptidase C1A papain C-terminal" evidence="8">
    <location>
        <begin position="405"/>
        <end position="587"/>
    </location>
</feature>
<dbReference type="PROSITE" id="PS00139">
    <property type="entry name" value="THIOL_PROTEASE_CYS"/>
    <property type="match status" value="3"/>
</dbReference>
<dbReference type="InterPro" id="IPR025660">
    <property type="entry name" value="Pept_his_AS"/>
</dbReference>
<dbReference type="InterPro" id="IPR000668">
    <property type="entry name" value="Peptidase_C1A_C"/>
</dbReference>
<dbReference type="AlphaFoldDB" id="A0AAD8DWV6"/>
<keyword evidence="7" id="KW-0732">Signal</keyword>
<dbReference type="Gene3D" id="3.90.70.10">
    <property type="entry name" value="Cysteine proteinases"/>
    <property type="match status" value="4"/>
</dbReference>
<keyword evidence="4" id="KW-0788">Thiol protease</keyword>
<feature type="domain" description="Cathepsin propeptide inhibitor" evidence="9">
    <location>
        <begin position="596"/>
        <end position="652"/>
    </location>
</feature>
<keyword evidence="2" id="KW-0645">Protease</keyword>
<feature type="domain" description="Cathepsin propeptide inhibitor" evidence="9">
    <location>
        <begin position="875"/>
        <end position="925"/>
    </location>
</feature>
<dbReference type="CDD" id="cd02248">
    <property type="entry name" value="Peptidase_C1A"/>
    <property type="match status" value="4"/>
</dbReference>
<dbReference type="SUPFAM" id="SSF54001">
    <property type="entry name" value="Cysteine proteinases"/>
    <property type="match status" value="4"/>
</dbReference>
<feature type="domain" description="Peptidase C1A papain C-terminal" evidence="8">
    <location>
        <begin position="112"/>
        <end position="306"/>
    </location>
</feature>
<dbReference type="InterPro" id="IPR000169">
    <property type="entry name" value="Pept_cys_AS"/>
</dbReference>
<comment type="similarity">
    <text evidence="1">Belongs to the peptidase C1 family.</text>
</comment>
<dbReference type="GO" id="GO:0008234">
    <property type="term" value="F:cysteine-type peptidase activity"/>
    <property type="evidence" value="ECO:0007669"/>
    <property type="project" value="UniProtKB-KW"/>
</dbReference>
<protein>
    <recommendedName>
        <fullName evidence="12">Cathepsin L</fullName>
    </recommendedName>
</protein>
<evidence type="ECO:0000256" key="4">
    <source>
        <dbReference type="ARBA" id="ARBA00022807"/>
    </source>
</evidence>
<evidence type="ECO:0000256" key="5">
    <source>
        <dbReference type="ARBA" id="ARBA00023145"/>
    </source>
</evidence>
<dbReference type="Pfam" id="PF08246">
    <property type="entry name" value="Inhibitor_I29"/>
    <property type="match status" value="4"/>
</dbReference>
<dbReference type="InterPro" id="IPR039417">
    <property type="entry name" value="Peptidase_C1A_papain-like"/>
</dbReference>
<proteinExistence type="inferred from homology"/>
<dbReference type="Pfam" id="PF00112">
    <property type="entry name" value="Peptidase_C1"/>
    <property type="match status" value="4"/>
</dbReference>
<feature type="signal peptide" evidence="7">
    <location>
        <begin position="1"/>
        <end position="17"/>
    </location>
</feature>
<dbReference type="SMART" id="SM00645">
    <property type="entry name" value="Pept_C1"/>
    <property type="match status" value="4"/>
</dbReference>
<dbReference type="GO" id="GO:0006508">
    <property type="term" value="P:proteolysis"/>
    <property type="evidence" value="ECO:0007669"/>
    <property type="project" value="UniProtKB-KW"/>
</dbReference>
<comment type="caution">
    <text evidence="10">The sequence shown here is derived from an EMBL/GenBank/DDBJ whole genome shotgun (WGS) entry which is preliminary data.</text>
</comment>
<feature type="domain" description="Peptidase C1A papain C-terminal" evidence="8">
    <location>
        <begin position="958"/>
        <end position="1171"/>
    </location>
</feature>
<evidence type="ECO:0000256" key="2">
    <source>
        <dbReference type="ARBA" id="ARBA00022670"/>
    </source>
</evidence>
<keyword evidence="3" id="KW-0378">Hydrolase</keyword>
<feature type="domain" description="Peptidase C1A papain C-terminal" evidence="8">
    <location>
        <begin position="684"/>
        <end position="866"/>
    </location>
</feature>
<dbReference type="PROSITE" id="PS00639">
    <property type="entry name" value="THIOL_PROTEASE_HIS"/>
    <property type="match status" value="4"/>
</dbReference>
<dbReference type="SMART" id="SM00848">
    <property type="entry name" value="Inhibitor_I29"/>
    <property type="match status" value="4"/>
</dbReference>
<feature type="chain" id="PRO_5041994798" description="Cathepsin L" evidence="7">
    <location>
        <begin position="18"/>
        <end position="1174"/>
    </location>
</feature>
<evidence type="ECO:0000313" key="10">
    <source>
        <dbReference type="EMBL" id="KAJ8726655.1"/>
    </source>
</evidence>
<keyword evidence="5" id="KW-0865">Zymogen</keyword>
<sequence>MLIYVIVYLFGVCAAKAFELEDAELQFETFIQRHGKQYADENERQARFEIFKVNLEEVNRLSNRQSDTIFVPTMFMDLTHEEFLQQYTGVGQDMIQYNCSIVSEVEFQHIYVPEEFDWRKYNVVTPIKHQHGCGSCYAFNAIANIESQFARKYGLHLDLSEQQIIDCDRTSNSCNSGYTSNAFLYLIEAGAVSERDHPYRNAPGICQNYQNSPTFRIADCRSYFFTSQESVKQLLVRNGPIAISIQAASLYSYPLYGDIITDEICNDGLVNHGVLLVGYGYKHGVPIWIAKNSWVTLAASKTTPSLSYREEDAEFHFERFIEKHNKQYIDEEQKQFRFKIFVENMLKANEMNEQSDHAVFGITQFSDLTPEEFVYHFTGLAHIDLNFTRSGCKDVYDSQVPDFGAPESFDWRQHNAVTRVKNQGYCGGCYAFSVSGNIEGQYAIKHGNLIELSEQQMVDCDKNSGGCCGGLMTTAFRSIIDQGGIETEDDYPYKAAQRQCQFTPGKAAVRLSECNLYNVKSQEKVKQLLYKFGPLSIGLKAKSFQSYHGGIMSDEKCDKGELNHAVLLVGYGVVTLAASKTAPSFSYREEDAKYHFERFIIEHNKEYIDEEEKQFRFNIFVENLLKANEMNEQSDHAVFGITQFSDLTPEEFVNRFTGLADIDLNFTRSGCKDVYDSQVPDYNAPESFDWRQHNAVTRVKDQEQCGGCYAFSVSGNIEGQYAIKHGNLIELSEQQTVDCDKNSYGCRGGLMTTAFRSIIDQGGIETEADYPYKAAQRQCQFTPGKAAVRLSDCNLYNVKSQEKVKQLLYKFGPLSIGLKAESFQIYHGGIMSDEECDKGQLNHAVLLVGYGVVTLAASKTTPSFSYREEDAKYHFERFIIEHNKEYIDEEEKQFRFNIFVENLLKANEMNEQSITQFSDLTPEEFVNRFTGLADIDSLNFTRSGCKDVYDSQVPDYNAPESFDWCQHNAVTRVKDQEQCGGCYAFSVSGNIEGQYAIKHGNLIELSEQQTVDCDKNSYGCRGGLMTTAFRSIIDQGGIETEADYPYKAAQRQCQFTPGKAAVRLSDCNLYNVKSQEKVKQLLYKFGPLSIGLKAESFQIYHGGIMSDEECDKGQLNHAVLLVGYGVENGKPYWTIKNSWGTTWGEQAYIRIHRGENALSCGMINNGAMSSAVVM</sequence>
<evidence type="ECO:0008006" key="12">
    <source>
        <dbReference type="Google" id="ProtNLM"/>
    </source>
</evidence>
<keyword evidence="11" id="KW-1185">Reference proteome</keyword>
<feature type="domain" description="Cathepsin propeptide inhibitor" evidence="9">
    <location>
        <begin position="27"/>
        <end position="83"/>
    </location>
</feature>
<dbReference type="PANTHER" id="PTHR12411">
    <property type="entry name" value="CYSTEINE PROTEASE FAMILY C1-RELATED"/>
    <property type="match status" value="1"/>
</dbReference>
<evidence type="ECO:0000256" key="3">
    <source>
        <dbReference type="ARBA" id="ARBA00022801"/>
    </source>
</evidence>
<keyword evidence="6" id="KW-1015">Disulfide bond</keyword>
<accession>A0AAD8DWV6</accession>
<evidence type="ECO:0000259" key="9">
    <source>
        <dbReference type="SMART" id="SM00848"/>
    </source>
</evidence>